<accession>A0ABY8DNW4</accession>
<protein>
    <submittedName>
        <fullName evidence="2">Uncharacterized protein</fullName>
    </submittedName>
</protein>
<feature type="chain" id="PRO_5046094467" evidence="1">
    <location>
        <begin position="22"/>
        <end position="210"/>
    </location>
</feature>
<dbReference type="EMBL" id="CP120687">
    <property type="protein sequence ID" value="WFB38674.1"/>
    <property type="molecule type" value="Genomic_DNA"/>
</dbReference>
<reference evidence="2 3" key="1">
    <citation type="submission" date="2023-03" db="EMBL/GenBank/DDBJ databases">
        <authorList>
            <person name="Ruckert-Reed C."/>
        </authorList>
    </citation>
    <scope>NUCLEOTIDE SEQUENCE [LARGE SCALE GENOMIC DNA]</scope>
    <source>
        <strain evidence="2 3">DSM 115425</strain>
    </source>
</reference>
<dbReference type="RefSeq" id="WP_049172247.1">
    <property type="nucleotide sequence ID" value="NZ_CP120687.1"/>
</dbReference>
<keyword evidence="1" id="KW-0732">Signal</keyword>
<dbReference type="Proteomes" id="UP001220228">
    <property type="component" value="Chromosome"/>
</dbReference>
<organism evidence="2 3">
    <name type="scientific">Lacticaseibacillus huelsenbergensis</name>
    <dbReference type="NCBI Taxonomy" id="3035291"/>
    <lineage>
        <taxon>Bacteria</taxon>
        <taxon>Bacillati</taxon>
        <taxon>Bacillota</taxon>
        <taxon>Bacilli</taxon>
        <taxon>Lactobacillales</taxon>
        <taxon>Lactobacillaceae</taxon>
        <taxon>Lacticaseibacillus</taxon>
    </lineage>
</organism>
<keyword evidence="3" id="KW-1185">Reference proteome</keyword>
<evidence type="ECO:0000313" key="3">
    <source>
        <dbReference type="Proteomes" id="UP001220228"/>
    </source>
</evidence>
<feature type="signal peptide" evidence="1">
    <location>
        <begin position="1"/>
        <end position="21"/>
    </location>
</feature>
<gene>
    <name evidence="2" type="ORF">LHUE1_002212</name>
</gene>
<sequence length="210" mass="23325">MKKVSLLVAVITLGIPTTAVAETTLPTNYAVVQASKKKKASKTKVSAKQATTNKKLAKYLKTTKNAGYLVQTVKTVSGVPTIIVNDVTSLNKPVFYEYMAQIIGNAKKTPMTFKGIGIVQQNEYRNASGKKKNLMEFSFFFNSNTLNQLSFSSWGQIVYKNPKSFYNEATGYYLMSDFVKDSKNRRPNSNLMKADDGNIIASYMDKFGTD</sequence>
<evidence type="ECO:0000313" key="2">
    <source>
        <dbReference type="EMBL" id="WFB38674.1"/>
    </source>
</evidence>
<proteinExistence type="predicted"/>
<evidence type="ECO:0000256" key="1">
    <source>
        <dbReference type="SAM" id="SignalP"/>
    </source>
</evidence>
<name>A0ABY8DNW4_9LACO</name>